<reference evidence="9" key="1">
    <citation type="submission" date="2021-01" db="UniProtKB">
        <authorList>
            <consortium name="EnsemblMetazoa"/>
        </authorList>
    </citation>
    <scope>IDENTIFICATION</scope>
</reference>
<dbReference type="PANTHER" id="PTHR12810">
    <property type="entry name" value="MITOCHONDRIAL 28S RIBOSOMAL PROTEIN S29"/>
    <property type="match status" value="1"/>
</dbReference>
<dbReference type="GeneID" id="111254951"/>
<organism evidence="9 10">
    <name type="scientific">Varroa destructor</name>
    <name type="common">Honeybee mite</name>
    <dbReference type="NCBI Taxonomy" id="109461"/>
    <lineage>
        <taxon>Eukaryota</taxon>
        <taxon>Metazoa</taxon>
        <taxon>Ecdysozoa</taxon>
        <taxon>Arthropoda</taxon>
        <taxon>Chelicerata</taxon>
        <taxon>Arachnida</taxon>
        <taxon>Acari</taxon>
        <taxon>Parasitiformes</taxon>
        <taxon>Mesostigmata</taxon>
        <taxon>Gamasina</taxon>
        <taxon>Dermanyssoidea</taxon>
        <taxon>Varroidae</taxon>
        <taxon>Varroa</taxon>
    </lineage>
</organism>
<keyword evidence="10" id="KW-1185">Reference proteome</keyword>
<dbReference type="OMA" id="DITNYDW"/>
<dbReference type="FunCoup" id="A0A7M7MJQ1">
    <property type="interactions" value="1552"/>
</dbReference>
<sequence length="423" mass="48353">MAAPIVRARLLNSGGVGGFQGNILSGRGPVRSVSTQAAPATQTQRDRPESDADTSKKQQLPAPFRTLISDPVKHTREHIGKFYQVPKSVQAGLFNVYQLNKKARQFQKLAGEFSMMVRAPFLEARDYLRDYDYSQPALRIMLYGRLGTGKSYTMAHILHYAYLNDFLIIAKPWLPEWTRRPKEVQVNETNPLLMDSPLDAAVWLQHFRLLNADILSRLDLKTTKDWNWSDKEVTTKGESLENIVGHGVKRVKHACLCVDALLQEIKSYTDSGKLKTLVAIDGVNNLFEISYLKRPNRSFIPVDDFSLLRAFKQVLRNDWKNAAIVVTVDENALSLKHRGLELEKVPSFMPQYLLGKEGFEFFEPFIPIRTENYNAVEMESVLDYYAAVHFIQHPKAKTPSGREEFKFLSGYNPRELMKLSQWI</sequence>
<dbReference type="GO" id="GO:0006915">
    <property type="term" value="P:apoptotic process"/>
    <property type="evidence" value="ECO:0007669"/>
    <property type="project" value="InterPro"/>
</dbReference>
<evidence type="ECO:0000256" key="6">
    <source>
        <dbReference type="ARBA" id="ARBA00023274"/>
    </source>
</evidence>
<keyword evidence="3" id="KW-0809">Transit peptide</keyword>
<name>A0A7M7MJQ1_VARDE</name>
<dbReference type="Proteomes" id="UP000594260">
    <property type="component" value="Unplaced"/>
</dbReference>
<dbReference type="InterPro" id="IPR019368">
    <property type="entry name" value="Ribosomal_mS29"/>
</dbReference>
<evidence type="ECO:0000256" key="3">
    <source>
        <dbReference type="ARBA" id="ARBA00022946"/>
    </source>
</evidence>
<dbReference type="OrthoDB" id="274828at2759"/>
<evidence type="ECO:0000256" key="1">
    <source>
        <dbReference type="ARBA" id="ARBA00004173"/>
    </source>
</evidence>
<dbReference type="InParanoid" id="A0A7M7MJQ1"/>
<dbReference type="RefSeq" id="XP_022672165.1">
    <property type="nucleotide sequence ID" value="XM_022816430.1"/>
</dbReference>
<dbReference type="EnsemblMetazoa" id="XM_022816430">
    <property type="protein sequence ID" value="XP_022672165"/>
    <property type="gene ID" value="LOC111254951"/>
</dbReference>
<feature type="compositionally biased region" description="Polar residues" evidence="8">
    <location>
        <begin position="32"/>
        <end position="43"/>
    </location>
</feature>
<dbReference type="GO" id="GO:0003735">
    <property type="term" value="F:structural constituent of ribosome"/>
    <property type="evidence" value="ECO:0007669"/>
    <property type="project" value="TreeGrafter"/>
</dbReference>
<evidence type="ECO:0000313" key="10">
    <source>
        <dbReference type="Proteomes" id="UP000594260"/>
    </source>
</evidence>
<proteinExistence type="inferred from homology"/>
<dbReference type="CTD" id="37563"/>
<feature type="region of interest" description="Disordered" evidence="8">
    <location>
        <begin position="27"/>
        <end position="64"/>
    </location>
</feature>
<comment type="similarity">
    <text evidence="2">Belongs to the mitochondrion-specific ribosomal protein mS29 family.</text>
</comment>
<evidence type="ECO:0000256" key="2">
    <source>
        <dbReference type="ARBA" id="ARBA00009863"/>
    </source>
</evidence>
<dbReference type="PANTHER" id="PTHR12810:SF0">
    <property type="entry name" value="SMALL RIBOSOMAL SUBUNIT PROTEIN MS29"/>
    <property type="match status" value="1"/>
</dbReference>
<protein>
    <recommendedName>
        <fullName evidence="7">Small ribosomal subunit protein mS29</fullName>
    </recommendedName>
</protein>
<evidence type="ECO:0000256" key="8">
    <source>
        <dbReference type="SAM" id="MobiDB-lite"/>
    </source>
</evidence>
<dbReference type="AlphaFoldDB" id="A0A7M7MJQ1"/>
<evidence type="ECO:0000256" key="7">
    <source>
        <dbReference type="ARBA" id="ARBA00035140"/>
    </source>
</evidence>
<keyword evidence="4" id="KW-0689">Ribosomal protein</keyword>
<dbReference type="KEGG" id="vde:111254951"/>
<keyword evidence="6" id="KW-0687">Ribonucleoprotein</keyword>
<accession>A0A7M7MJQ1</accession>
<feature type="compositionally biased region" description="Basic and acidic residues" evidence="8">
    <location>
        <begin position="44"/>
        <end position="56"/>
    </location>
</feature>
<keyword evidence="5" id="KW-0496">Mitochondrion</keyword>
<dbReference type="InterPro" id="IPR008092">
    <property type="entry name" value="Ribosomal_mS29_met"/>
</dbReference>
<dbReference type="GO" id="GO:0005763">
    <property type="term" value="C:mitochondrial small ribosomal subunit"/>
    <property type="evidence" value="ECO:0007669"/>
    <property type="project" value="TreeGrafter"/>
</dbReference>
<comment type="subcellular location">
    <subcellularLocation>
        <location evidence="1">Mitochondrion</location>
    </subcellularLocation>
</comment>
<evidence type="ECO:0000313" key="9">
    <source>
        <dbReference type="EnsemblMetazoa" id="XP_022672165"/>
    </source>
</evidence>
<dbReference type="PRINTS" id="PR01716">
    <property type="entry name" value="DEATHASSOCP3"/>
</dbReference>
<evidence type="ECO:0000256" key="5">
    <source>
        <dbReference type="ARBA" id="ARBA00023128"/>
    </source>
</evidence>
<dbReference type="Pfam" id="PF10236">
    <property type="entry name" value="DAP3"/>
    <property type="match status" value="1"/>
</dbReference>
<evidence type="ECO:0000256" key="4">
    <source>
        <dbReference type="ARBA" id="ARBA00022980"/>
    </source>
</evidence>